<reference evidence="1 2" key="1">
    <citation type="journal article" date="2016" name="Nat. Commun.">
        <title>Thousands of microbial genomes shed light on interconnected biogeochemical processes in an aquifer system.</title>
        <authorList>
            <person name="Anantharaman K."/>
            <person name="Brown C.T."/>
            <person name="Hug L.A."/>
            <person name="Sharon I."/>
            <person name="Castelle C.J."/>
            <person name="Probst A.J."/>
            <person name="Thomas B.C."/>
            <person name="Singh A."/>
            <person name="Wilkins M.J."/>
            <person name="Karaoz U."/>
            <person name="Brodie E.L."/>
            <person name="Williams K.H."/>
            <person name="Hubbard S.S."/>
            <person name="Banfield J.F."/>
        </authorList>
    </citation>
    <scope>NUCLEOTIDE SEQUENCE [LARGE SCALE GENOMIC DNA]</scope>
</reference>
<gene>
    <name evidence="1" type="ORF">A2855_02470</name>
</gene>
<comment type="caution">
    <text evidence="1">The sequence shown here is derived from an EMBL/GenBank/DDBJ whole genome shotgun (WGS) entry which is preliminary data.</text>
</comment>
<accession>A0A1G2C9V4</accession>
<organism evidence="1 2">
    <name type="scientific">Candidatus Liptonbacteria bacterium RIFCSPHIGHO2_01_FULL_57_28</name>
    <dbReference type="NCBI Taxonomy" id="1798647"/>
    <lineage>
        <taxon>Bacteria</taxon>
        <taxon>Candidatus Liptoniibacteriota</taxon>
    </lineage>
</organism>
<sequence length="63" mass="6909">MSVAALFALGWLIRLPAKWQERRQSKALLAMTGIGTGPHMPDPRLVDELVEALSPLIDPEDDA</sequence>
<evidence type="ECO:0000313" key="1">
    <source>
        <dbReference type="EMBL" id="OGY97996.1"/>
    </source>
</evidence>
<evidence type="ECO:0000313" key="2">
    <source>
        <dbReference type="Proteomes" id="UP000179059"/>
    </source>
</evidence>
<proteinExistence type="predicted"/>
<dbReference type="AlphaFoldDB" id="A0A1G2C9V4"/>
<dbReference type="EMBL" id="MHKX01000019">
    <property type="protein sequence ID" value="OGY97996.1"/>
    <property type="molecule type" value="Genomic_DNA"/>
</dbReference>
<protein>
    <submittedName>
        <fullName evidence="1">Uncharacterized protein</fullName>
    </submittedName>
</protein>
<dbReference type="STRING" id="1798647.A2855_02470"/>
<dbReference type="Proteomes" id="UP000179059">
    <property type="component" value="Unassembled WGS sequence"/>
</dbReference>
<name>A0A1G2C9V4_9BACT</name>